<sequence>MLPVVQNSSSFSPRSHSRASSRGSSRSFRASSPSISENDPVAVRNQISTLKHSIRHQQAQLQTLENIVLRGPRPLPQGVMNPSPPMAPVELPSFSGGVLSPPFPSSYNPPSSPTTKMQRRTSFDILQGLAGPESYLPLPKRDSMAHPPQKQEGIKEGVPVSFGIGRVETPQSKRVPSPTRTLSRIPVASVGHARTLAEDGQNPPRRSVSPKSPTIDVQSSSSQQSTTDNLGASTSLQVPASPNPNRRISMGGGGGNTTKVLADLQAGVINARAALENTKTQLRLSQRTVAQLTRQTEDLKDGRERLRLENEGLNNVVSRKERLLQEVLERARKAESEAASLKAQLKSEVTASKKTMRDMETQMTEAVALSHRSEREYLTLRDAVKHLSEGWKADVEGFREDMRRREEQWRKEADQMSAKYRTLLEEVKKEREERDRIVDLRERSEKIKHEWEEGFRTELGTLRDEVSRSTVESKEAGETAQEMARELARLRRLIRRTGDTQSEDEGH</sequence>
<feature type="region of interest" description="Disordered" evidence="2">
    <location>
        <begin position="1"/>
        <end position="55"/>
    </location>
</feature>
<keyword evidence="4" id="KW-1185">Reference proteome</keyword>
<keyword evidence="1" id="KW-0175">Coiled coil</keyword>
<protein>
    <recommendedName>
        <fullName evidence="5">SWI5-dependent HO expression protein 3</fullName>
    </recommendedName>
</protein>
<accession>A0A4Y7Q9U3</accession>
<feature type="compositionally biased region" description="Low complexity" evidence="2">
    <location>
        <begin position="8"/>
        <end position="36"/>
    </location>
</feature>
<dbReference type="Proteomes" id="UP000294933">
    <property type="component" value="Unassembled WGS sequence"/>
</dbReference>
<dbReference type="EMBL" id="ML170169">
    <property type="protein sequence ID" value="TDL23580.1"/>
    <property type="molecule type" value="Genomic_DNA"/>
</dbReference>
<evidence type="ECO:0000313" key="4">
    <source>
        <dbReference type="Proteomes" id="UP000294933"/>
    </source>
</evidence>
<dbReference type="AlphaFoldDB" id="A0A4Y7Q9U3"/>
<feature type="compositionally biased region" description="Polar residues" evidence="2">
    <location>
        <begin position="45"/>
        <end position="55"/>
    </location>
</feature>
<proteinExistence type="predicted"/>
<organism evidence="3 4">
    <name type="scientific">Rickenella mellea</name>
    <dbReference type="NCBI Taxonomy" id="50990"/>
    <lineage>
        <taxon>Eukaryota</taxon>
        <taxon>Fungi</taxon>
        <taxon>Dikarya</taxon>
        <taxon>Basidiomycota</taxon>
        <taxon>Agaricomycotina</taxon>
        <taxon>Agaricomycetes</taxon>
        <taxon>Hymenochaetales</taxon>
        <taxon>Rickenellaceae</taxon>
        <taxon>Rickenella</taxon>
    </lineage>
</organism>
<feature type="compositionally biased region" description="Polar residues" evidence="2">
    <location>
        <begin position="226"/>
        <end position="246"/>
    </location>
</feature>
<dbReference type="STRING" id="50990.A0A4Y7Q9U3"/>
<feature type="coiled-coil region" evidence="1">
    <location>
        <begin position="275"/>
        <end position="362"/>
    </location>
</feature>
<evidence type="ECO:0000256" key="1">
    <source>
        <dbReference type="SAM" id="Coils"/>
    </source>
</evidence>
<evidence type="ECO:0000313" key="3">
    <source>
        <dbReference type="EMBL" id="TDL23580.1"/>
    </source>
</evidence>
<gene>
    <name evidence="3" type="ORF">BD410DRAFT_820587</name>
</gene>
<name>A0A4Y7Q9U3_9AGAM</name>
<feature type="compositionally biased region" description="Polar residues" evidence="2">
    <location>
        <begin position="169"/>
        <end position="182"/>
    </location>
</feature>
<dbReference type="OrthoDB" id="6088208at2759"/>
<reference evidence="3 4" key="1">
    <citation type="submission" date="2018-06" db="EMBL/GenBank/DDBJ databases">
        <title>A transcriptomic atlas of mushroom development highlights an independent origin of complex multicellularity.</title>
        <authorList>
            <consortium name="DOE Joint Genome Institute"/>
            <person name="Krizsan K."/>
            <person name="Almasi E."/>
            <person name="Merenyi Z."/>
            <person name="Sahu N."/>
            <person name="Viragh M."/>
            <person name="Koszo T."/>
            <person name="Mondo S."/>
            <person name="Kiss B."/>
            <person name="Balint B."/>
            <person name="Kues U."/>
            <person name="Barry K."/>
            <person name="Hegedus J.C."/>
            <person name="Henrissat B."/>
            <person name="Johnson J."/>
            <person name="Lipzen A."/>
            <person name="Ohm R."/>
            <person name="Nagy I."/>
            <person name="Pangilinan J."/>
            <person name="Yan J."/>
            <person name="Xiong Y."/>
            <person name="Grigoriev I.V."/>
            <person name="Hibbett D.S."/>
            <person name="Nagy L.G."/>
        </authorList>
    </citation>
    <scope>NUCLEOTIDE SEQUENCE [LARGE SCALE GENOMIC DNA]</scope>
    <source>
        <strain evidence="3 4">SZMC22713</strain>
    </source>
</reference>
<feature type="coiled-coil region" evidence="1">
    <location>
        <begin position="399"/>
        <end position="433"/>
    </location>
</feature>
<evidence type="ECO:0008006" key="5">
    <source>
        <dbReference type="Google" id="ProtNLM"/>
    </source>
</evidence>
<feature type="region of interest" description="Disordered" evidence="2">
    <location>
        <begin position="131"/>
        <end position="254"/>
    </location>
</feature>
<dbReference type="VEuPathDB" id="FungiDB:BD410DRAFT_820587"/>
<evidence type="ECO:0000256" key="2">
    <source>
        <dbReference type="SAM" id="MobiDB-lite"/>
    </source>
</evidence>